<dbReference type="Proteomes" id="UP000028709">
    <property type="component" value="Unassembled WGS sequence"/>
</dbReference>
<reference evidence="1 2" key="1">
    <citation type="submission" date="2014-07" db="EMBL/GenBank/DDBJ databases">
        <title>Genome of Chryseobacterium piperi CTM.</title>
        <authorList>
            <person name="Pipes S.E."/>
            <person name="Stropko S.J."/>
            <person name="Newman J.D."/>
        </authorList>
    </citation>
    <scope>NUCLEOTIDE SEQUENCE [LARGE SCALE GENOMIC DNA]</scope>
    <source>
        <strain evidence="1 2">CTM</strain>
    </source>
</reference>
<name>A0A086BMF4_9FLAO</name>
<comment type="caution">
    <text evidence="1">The sequence shown here is derived from an EMBL/GenBank/DDBJ whole genome shotgun (WGS) entry which is preliminary data.</text>
</comment>
<dbReference type="STRING" id="558152.IQ37_02875"/>
<evidence type="ECO:0000313" key="1">
    <source>
        <dbReference type="EMBL" id="KFF30118.1"/>
    </source>
</evidence>
<dbReference type="AlphaFoldDB" id="A0A086BMF4"/>
<accession>A0A086BMF4</accession>
<protein>
    <recommendedName>
        <fullName evidence="3">TonB C-terminal domain-containing protein</fullName>
    </recommendedName>
</protein>
<evidence type="ECO:0008006" key="3">
    <source>
        <dbReference type="Google" id="ProtNLM"/>
    </source>
</evidence>
<proteinExistence type="predicted"/>
<sequence>MKNFLFILFLFPLFISCQTEKNVVSKYAAHVGDITFDEKLDNPGFKKCLDKEFGIQYYNDSQGFQYKGEKISIEESLKSAKIQGDEKSNGYITIRFLVNCRGETGLFRVQQMNLNYEKNLVDKDLETKLLDFTKSLKGWIPKNLEGIKVDYYQYLTFKIENGKVSEILP</sequence>
<dbReference type="KEGG" id="cpip:CJF12_15130"/>
<dbReference type="EMBL" id="JPRJ01000002">
    <property type="protein sequence ID" value="KFF30118.1"/>
    <property type="molecule type" value="Genomic_DNA"/>
</dbReference>
<keyword evidence="2" id="KW-1185">Reference proteome</keyword>
<dbReference type="eggNOG" id="ENOG5032RUC">
    <property type="taxonomic scope" value="Bacteria"/>
</dbReference>
<evidence type="ECO:0000313" key="2">
    <source>
        <dbReference type="Proteomes" id="UP000028709"/>
    </source>
</evidence>
<dbReference type="RefSeq" id="WP_034681450.1">
    <property type="nucleotide sequence ID" value="NZ_CP023049.2"/>
</dbReference>
<dbReference type="PROSITE" id="PS51257">
    <property type="entry name" value="PROKAR_LIPOPROTEIN"/>
    <property type="match status" value="1"/>
</dbReference>
<gene>
    <name evidence="1" type="ORF">IQ37_02875</name>
</gene>
<organism evidence="1 2">
    <name type="scientific">Chryseobacterium piperi</name>
    <dbReference type="NCBI Taxonomy" id="558152"/>
    <lineage>
        <taxon>Bacteria</taxon>
        <taxon>Pseudomonadati</taxon>
        <taxon>Bacteroidota</taxon>
        <taxon>Flavobacteriia</taxon>
        <taxon>Flavobacteriales</taxon>
        <taxon>Weeksellaceae</taxon>
        <taxon>Chryseobacterium group</taxon>
        <taxon>Chryseobacterium</taxon>
    </lineage>
</organism>